<reference evidence="3" key="1">
    <citation type="journal article" date="2014" name="Int. J. Syst. Evol. Microbiol.">
        <title>Complete genome sequence of Corynebacterium casei LMG S-19264T (=DSM 44701T), isolated from a smear-ripened cheese.</title>
        <authorList>
            <consortium name="US DOE Joint Genome Institute (JGI-PGF)"/>
            <person name="Walter F."/>
            <person name="Albersmeier A."/>
            <person name="Kalinowski J."/>
            <person name="Ruckert C."/>
        </authorList>
    </citation>
    <scope>NUCLEOTIDE SEQUENCE</scope>
    <source>
        <strain evidence="3">CGMCC 1.12754</strain>
    </source>
</reference>
<dbReference type="Gene3D" id="3.90.1300.10">
    <property type="entry name" value="Amidase signature (AS) domain"/>
    <property type="match status" value="1"/>
</dbReference>
<organism evidence="3 4">
    <name type="scientific">Virgibacillus oceani</name>
    <dbReference type="NCBI Taxonomy" id="1479511"/>
    <lineage>
        <taxon>Bacteria</taxon>
        <taxon>Bacillati</taxon>
        <taxon>Bacillota</taxon>
        <taxon>Bacilli</taxon>
        <taxon>Bacillales</taxon>
        <taxon>Bacillaceae</taxon>
        <taxon>Virgibacillus</taxon>
    </lineage>
</organism>
<protein>
    <submittedName>
        <fullName evidence="3">Amidase</fullName>
    </submittedName>
</protein>
<name>A0A917M6A1_9BACI</name>
<dbReference type="InterPro" id="IPR000120">
    <property type="entry name" value="Amidase"/>
</dbReference>
<dbReference type="GO" id="GO:0003824">
    <property type="term" value="F:catalytic activity"/>
    <property type="evidence" value="ECO:0007669"/>
    <property type="project" value="InterPro"/>
</dbReference>
<gene>
    <name evidence="3" type="ORF">GCM10011398_26720</name>
</gene>
<feature type="domain" description="Amidase" evidence="2">
    <location>
        <begin position="27"/>
        <end position="450"/>
    </location>
</feature>
<sequence>MANEELATKSIEELSPLIRERKISPVELTDSVLNQVEKYNKSLNAYLSIYDGEARQAAKKAEEEIIRGNYRGSLHGIPMGIKDNIYFKNKITTMGSKIHQNFMSTYDATVIKRLRDAGVIFTGKLNMHEYALGVTTENPHYGPSRNPWNPNKISGGSSGGPGVAIAANMSIASLGTDTSGSINIPSSFCGIVGLKPTYGKVSKYGCFPEAWSLDHVGPMSKTVADAATILSEIEGFDENDPSSIKTSAVNYRDHLTTDIAGMVIGINEDYFFKDVDNDVEQAVRSAIKVLKSMGARIETVEVPVLEFAEYALMVTDFSELGTVHHYNINSRPLDYGDDVRLLIESGQMFSAVDYLQAQQIRRKLKSDFKKAFEKVDVLLAPSTPAHTPDIGNKFVQINGNDVHLLDNLTRFTGPVNLAGLPSLILPCGLIEGIPVGMQLIGPAFKEEKILKVGYAFEASNPLKGKKPNLEVLI</sequence>
<dbReference type="PANTHER" id="PTHR11895:SF7">
    <property type="entry name" value="GLUTAMYL-TRNA(GLN) AMIDOTRANSFERASE SUBUNIT A, MITOCHONDRIAL"/>
    <property type="match status" value="1"/>
</dbReference>
<accession>A0A917M6A1</accession>
<evidence type="ECO:0000313" key="4">
    <source>
        <dbReference type="Proteomes" id="UP000622860"/>
    </source>
</evidence>
<dbReference type="AlphaFoldDB" id="A0A917M6A1"/>
<dbReference type="Proteomes" id="UP000622860">
    <property type="component" value="Unassembled WGS sequence"/>
</dbReference>
<dbReference type="EMBL" id="BMFR01000011">
    <property type="protein sequence ID" value="GGG80032.1"/>
    <property type="molecule type" value="Genomic_DNA"/>
</dbReference>
<evidence type="ECO:0000256" key="1">
    <source>
        <dbReference type="ARBA" id="ARBA00009199"/>
    </source>
</evidence>
<dbReference type="PANTHER" id="PTHR11895">
    <property type="entry name" value="TRANSAMIDASE"/>
    <property type="match status" value="1"/>
</dbReference>
<dbReference type="SUPFAM" id="SSF75304">
    <property type="entry name" value="Amidase signature (AS) enzymes"/>
    <property type="match status" value="1"/>
</dbReference>
<reference evidence="3" key="2">
    <citation type="submission" date="2020-09" db="EMBL/GenBank/DDBJ databases">
        <authorList>
            <person name="Sun Q."/>
            <person name="Zhou Y."/>
        </authorList>
    </citation>
    <scope>NUCLEOTIDE SEQUENCE</scope>
    <source>
        <strain evidence="3">CGMCC 1.12754</strain>
    </source>
</reference>
<comment type="similarity">
    <text evidence="1">Belongs to the amidase family.</text>
</comment>
<dbReference type="InterPro" id="IPR023631">
    <property type="entry name" value="Amidase_dom"/>
</dbReference>
<proteinExistence type="inferred from homology"/>
<evidence type="ECO:0000259" key="2">
    <source>
        <dbReference type="Pfam" id="PF01425"/>
    </source>
</evidence>
<dbReference type="Pfam" id="PF01425">
    <property type="entry name" value="Amidase"/>
    <property type="match status" value="1"/>
</dbReference>
<dbReference type="InterPro" id="IPR036928">
    <property type="entry name" value="AS_sf"/>
</dbReference>
<comment type="caution">
    <text evidence="3">The sequence shown here is derived from an EMBL/GenBank/DDBJ whole genome shotgun (WGS) entry which is preliminary data.</text>
</comment>
<keyword evidence="4" id="KW-1185">Reference proteome</keyword>
<evidence type="ECO:0000313" key="3">
    <source>
        <dbReference type="EMBL" id="GGG80032.1"/>
    </source>
</evidence>